<gene>
    <name evidence="12" type="ORF">JYU34_016801</name>
</gene>
<dbReference type="InterPro" id="IPR029063">
    <property type="entry name" value="SAM-dependent_MTases_sf"/>
</dbReference>
<name>A0ABQ7Q3I3_PLUXY</name>
<dbReference type="Pfam" id="PF25133">
    <property type="entry name" value="TYW2_N_2"/>
    <property type="match status" value="1"/>
</dbReference>
<comment type="similarity">
    <text evidence="10">Belongs to the TRM5 / TYW2 family.</text>
</comment>
<feature type="binding site" evidence="10">
    <location>
        <begin position="283"/>
        <end position="284"/>
    </location>
    <ligand>
        <name>S-adenosyl-L-methionine</name>
        <dbReference type="ChEBI" id="CHEBI:59789"/>
    </ligand>
</feature>
<evidence type="ECO:0000256" key="6">
    <source>
        <dbReference type="ARBA" id="ARBA00022694"/>
    </source>
</evidence>
<evidence type="ECO:0000313" key="12">
    <source>
        <dbReference type="EMBL" id="KAG7299792.1"/>
    </source>
</evidence>
<dbReference type="EC" id="2.1.1.228" evidence="10"/>
<keyword evidence="3 10" id="KW-0489">Methyltransferase</keyword>
<dbReference type="InterPro" id="IPR030382">
    <property type="entry name" value="MeTrfase_TRM5/TYW2"/>
</dbReference>
<dbReference type="Gene3D" id="3.40.50.150">
    <property type="entry name" value="Vaccinia Virus protein VP39"/>
    <property type="match status" value="1"/>
</dbReference>
<sequence>MYLLRVYSATLRLVRSMSSLKSEALVPVGVRGMTVLDRDKFSLDVTIPVLKVGEDLLAKTVQVCKPYFLKFENFKPVQTCGTNGTDSCTKKYIHLNPEKVTTWSDIREEDRNLLESRGIDENCFTNKLVKLTYSNWKFEQIFKSVLPENEEVVSSFSQIGHIIHLNLRDHLLDYRSLIGQVLVDKIKTCRTVVNKCNIIDNTYRNFKMEVIAGDDDFLVTVSENRCNFQFDFSKVYWNPRLGKEHERILSFLKPDDVLFDVFCGVGPFAVPAAKRKCRVFANDLNPDSYHWLNENAKNNKVNMKLFQSYNLDGKDFIQTVFKKYMMDYCKGEEKLAEGAKIHVTMNLPALAVEFLQYFNGLIKDSDVIEKLDCNIIVYVYCFAVGDCPASVEKVAKEMVYKNIGCNISSDIVDVFDVRNVSPKKEMMRVTFKLSKNVLSGDYESICDSEPPQKKVCIKDDN</sequence>
<keyword evidence="8 10" id="KW-0539">Nucleus</keyword>
<comment type="function">
    <text evidence="9">Involved in mitochondrial tRNA methylation. Specifically methylates the N1 position of guanosine-37 in various tRNAs. Methylation is not dependent on the nature of the nucleoside 5' of the target nucleoside. This is the first step in the biosynthesis of wybutosine (yW), a modified base adjacent to the anticodon of tRNAs and required for accurate decoding.</text>
</comment>
<evidence type="ECO:0000256" key="10">
    <source>
        <dbReference type="HAMAP-Rule" id="MF_03152"/>
    </source>
</evidence>
<keyword evidence="7 10" id="KW-0496">Mitochondrion</keyword>
<feature type="binding site" evidence="10">
    <location>
        <position position="346"/>
    </location>
    <ligand>
        <name>S-adenosyl-L-methionine</name>
        <dbReference type="ChEBI" id="CHEBI:59789"/>
    </ligand>
</feature>
<evidence type="ECO:0000256" key="4">
    <source>
        <dbReference type="ARBA" id="ARBA00022679"/>
    </source>
</evidence>
<reference evidence="12 13" key="1">
    <citation type="submission" date="2021-06" db="EMBL/GenBank/DDBJ databases">
        <title>A haploid diamondback moth (Plutella xylostella L.) genome assembly resolves 31 chromosomes and identifies a diamide resistance mutation.</title>
        <authorList>
            <person name="Ward C.M."/>
            <person name="Perry K.D."/>
            <person name="Baker G."/>
            <person name="Powis K."/>
            <person name="Heckel D.G."/>
            <person name="Baxter S.W."/>
        </authorList>
    </citation>
    <scope>NUCLEOTIDE SEQUENCE [LARGE SCALE GENOMIC DNA]</scope>
    <source>
        <strain evidence="12 13">LV</strain>
        <tissue evidence="12">Single pupa</tissue>
    </source>
</reference>
<feature type="domain" description="SAM-dependent methyltransferase TRM5/TYW2-type" evidence="11">
    <location>
        <begin position="156"/>
        <end position="435"/>
    </location>
</feature>
<accession>A0ABQ7Q3I3</accession>
<dbReference type="Pfam" id="PF02475">
    <property type="entry name" value="TRM5-TYW2_MTfase"/>
    <property type="match status" value="1"/>
</dbReference>
<keyword evidence="2 10" id="KW-0963">Cytoplasm</keyword>
<evidence type="ECO:0000256" key="2">
    <source>
        <dbReference type="ARBA" id="ARBA00022490"/>
    </source>
</evidence>
<dbReference type="Proteomes" id="UP000823941">
    <property type="component" value="Chromosome 22"/>
</dbReference>
<proteinExistence type="inferred from homology"/>
<evidence type="ECO:0000256" key="8">
    <source>
        <dbReference type="ARBA" id="ARBA00023242"/>
    </source>
</evidence>
<dbReference type="SUPFAM" id="SSF53335">
    <property type="entry name" value="S-adenosyl-L-methionine-dependent methyltransferases"/>
    <property type="match status" value="1"/>
</dbReference>
<feature type="binding site" evidence="10">
    <location>
        <begin position="312"/>
        <end position="313"/>
    </location>
    <ligand>
        <name>S-adenosyl-L-methionine</name>
        <dbReference type="ChEBI" id="CHEBI:59789"/>
    </ligand>
</feature>
<comment type="caution">
    <text evidence="12">The sequence shown here is derived from an EMBL/GenBank/DDBJ whole genome shotgun (WGS) entry which is preliminary data.</text>
</comment>
<comment type="catalytic activity">
    <reaction evidence="10">
        <text>guanosine(37) in tRNA + S-adenosyl-L-methionine = N(1)-methylguanosine(37) in tRNA + S-adenosyl-L-homocysteine + H(+)</text>
        <dbReference type="Rhea" id="RHEA:36899"/>
        <dbReference type="Rhea" id="RHEA-COMP:10145"/>
        <dbReference type="Rhea" id="RHEA-COMP:10147"/>
        <dbReference type="ChEBI" id="CHEBI:15378"/>
        <dbReference type="ChEBI" id="CHEBI:57856"/>
        <dbReference type="ChEBI" id="CHEBI:59789"/>
        <dbReference type="ChEBI" id="CHEBI:73542"/>
        <dbReference type="ChEBI" id="CHEBI:74269"/>
        <dbReference type="EC" id="2.1.1.228"/>
    </reaction>
</comment>
<keyword evidence="5 10" id="KW-0949">S-adenosyl-L-methionine</keyword>
<dbReference type="PROSITE" id="PS51684">
    <property type="entry name" value="SAM_MT_TRM5_TYW2"/>
    <property type="match status" value="1"/>
</dbReference>
<evidence type="ECO:0000259" key="11">
    <source>
        <dbReference type="PROSITE" id="PS51684"/>
    </source>
</evidence>
<feature type="binding site" evidence="10">
    <location>
        <position position="245"/>
    </location>
    <ligand>
        <name>S-adenosyl-L-methionine</name>
        <dbReference type="ChEBI" id="CHEBI:59789"/>
    </ligand>
</feature>
<evidence type="ECO:0000256" key="9">
    <source>
        <dbReference type="ARBA" id="ARBA00045951"/>
    </source>
</evidence>
<protein>
    <recommendedName>
        <fullName evidence="10">tRNA (guanine(37)-N1)-methyltransferase</fullName>
        <ecNumber evidence="10">2.1.1.228</ecNumber>
    </recommendedName>
    <alternativeName>
        <fullName evidence="10">M1G-methyltransferase</fullName>
    </alternativeName>
    <alternativeName>
        <fullName evidence="10">tRNA [GM37] methyltransferase</fullName>
    </alternativeName>
    <alternativeName>
        <fullName evidence="10">tRNA methyltransferase 5 homolog</fullName>
    </alternativeName>
</protein>
<organism evidence="12 13">
    <name type="scientific">Plutella xylostella</name>
    <name type="common">Diamondback moth</name>
    <name type="synonym">Plutella maculipennis</name>
    <dbReference type="NCBI Taxonomy" id="51655"/>
    <lineage>
        <taxon>Eukaryota</taxon>
        <taxon>Metazoa</taxon>
        <taxon>Ecdysozoa</taxon>
        <taxon>Arthropoda</taxon>
        <taxon>Hexapoda</taxon>
        <taxon>Insecta</taxon>
        <taxon>Pterygota</taxon>
        <taxon>Neoptera</taxon>
        <taxon>Endopterygota</taxon>
        <taxon>Lepidoptera</taxon>
        <taxon>Glossata</taxon>
        <taxon>Ditrysia</taxon>
        <taxon>Yponomeutoidea</taxon>
        <taxon>Plutellidae</taxon>
        <taxon>Plutella</taxon>
    </lineage>
</organism>
<evidence type="ECO:0000256" key="5">
    <source>
        <dbReference type="ARBA" id="ARBA00022691"/>
    </source>
</evidence>
<dbReference type="HAMAP" id="MF_03152">
    <property type="entry name" value="TRM5"/>
    <property type="match status" value="1"/>
</dbReference>
<dbReference type="InterPro" id="IPR056744">
    <property type="entry name" value="TRM5/TYW2-like_N"/>
</dbReference>
<dbReference type="PANTHER" id="PTHR23245">
    <property type="entry name" value="TRNA METHYLTRANSFERASE"/>
    <property type="match status" value="1"/>
</dbReference>
<keyword evidence="4 10" id="KW-0808">Transferase</keyword>
<evidence type="ECO:0000256" key="1">
    <source>
        <dbReference type="ARBA" id="ARBA00009775"/>
    </source>
</evidence>
<comment type="function">
    <text evidence="10">Specifically methylates the N1 position of guanosine-37 in various cytoplasmic and mitochondrial tRNAs. Methylation is not dependent on the nature of the nucleoside 5' of the target nucleoside. This is the first step in the biosynthesis of wybutosine (yW), a modified base adjacent to the anticodon of tRNAs and required for accurate decoding.</text>
</comment>
<comment type="subcellular location">
    <subcellularLocation>
        <location evidence="10">Mitochondrion matrix</location>
    </subcellularLocation>
    <subcellularLocation>
        <location evidence="10">Nucleus</location>
    </subcellularLocation>
    <subcellularLocation>
        <location evidence="10">Cytoplasm</location>
    </subcellularLocation>
    <text evidence="10">Predominantly in the mitochondria and in the nucleus.</text>
</comment>
<evidence type="ECO:0000256" key="7">
    <source>
        <dbReference type="ARBA" id="ARBA00023128"/>
    </source>
</evidence>
<dbReference type="Gene3D" id="3.30.300.110">
    <property type="entry name" value="Met-10+ protein-like domains"/>
    <property type="match status" value="1"/>
</dbReference>
<dbReference type="EMBL" id="JAHIBW010000022">
    <property type="protein sequence ID" value="KAG7299792.1"/>
    <property type="molecule type" value="Genomic_DNA"/>
</dbReference>
<keyword evidence="13" id="KW-1185">Reference proteome</keyword>
<comment type="subunit">
    <text evidence="10">Monomer.</text>
</comment>
<evidence type="ECO:0000313" key="13">
    <source>
        <dbReference type="Proteomes" id="UP000823941"/>
    </source>
</evidence>
<keyword evidence="6 10" id="KW-0819">tRNA processing</keyword>
<evidence type="ECO:0000256" key="3">
    <source>
        <dbReference type="ARBA" id="ARBA00022603"/>
    </source>
</evidence>
<dbReference type="InterPro" id="IPR025792">
    <property type="entry name" value="tRNA_Gua_MeTrfase_euk"/>
</dbReference>
<comment type="similarity">
    <text evidence="1">Belongs to the class I-like SAM-binding methyltransferase superfamily. TRM5/TYW2 family.</text>
</comment>
<dbReference type="InterPro" id="IPR056743">
    <property type="entry name" value="TRM5-TYW2-like_MTfase"/>
</dbReference>
<dbReference type="PANTHER" id="PTHR23245:SF36">
    <property type="entry name" value="TRNA (GUANINE(37)-N1)-METHYLTRANSFERASE"/>
    <property type="match status" value="1"/>
</dbReference>